<name>A0A1U9WUJ4_9VIRU</name>
<protein>
    <submittedName>
        <fullName evidence="2">Coat protein</fullName>
    </submittedName>
</protein>
<evidence type="ECO:0000313" key="2">
    <source>
        <dbReference type="EMBL" id="AQY59906.1"/>
    </source>
</evidence>
<evidence type="ECO:0000256" key="1">
    <source>
        <dbReference type="SAM" id="MobiDB-lite"/>
    </source>
</evidence>
<reference evidence="2" key="1">
    <citation type="journal article" date="2017" name="Virology">
        <title>Statoviruses, A novel taxon of RNA viruses present in the gastrointestinal tracts of diverse mammals.</title>
        <authorList>
            <person name="Janowski A.B."/>
            <person name="Krishnamurthy S.R."/>
            <person name="Lim E.S."/>
            <person name="Zhao G."/>
            <person name="Brenchley J.M."/>
            <person name="Barouch D.H."/>
            <person name="Thakwalakwa C."/>
            <person name="Manary M.J."/>
            <person name="Holtz L.R."/>
            <person name="Wang D."/>
        </authorList>
    </citation>
    <scope>NUCLEOTIDE SEQUENCE</scope>
</reference>
<keyword evidence="2" id="KW-0946">Virion</keyword>
<dbReference type="Gene3D" id="2.60.120.20">
    <property type="match status" value="1"/>
</dbReference>
<dbReference type="GO" id="GO:0019028">
    <property type="term" value="C:viral capsid"/>
    <property type="evidence" value="ECO:0007669"/>
    <property type="project" value="UniProtKB-KW"/>
</dbReference>
<accession>A0A1U9WUJ4</accession>
<proteinExistence type="predicted"/>
<dbReference type="SUPFAM" id="SSF88633">
    <property type="entry name" value="Positive stranded ssRNA viruses"/>
    <property type="match status" value="1"/>
</dbReference>
<dbReference type="EMBL" id="KX792983">
    <property type="protein sequence ID" value="AQY59906.1"/>
    <property type="molecule type" value="Genomic_RNA"/>
</dbReference>
<dbReference type="InterPro" id="IPR029053">
    <property type="entry name" value="Viral_coat"/>
</dbReference>
<feature type="compositionally biased region" description="Polar residues" evidence="1">
    <location>
        <begin position="21"/>
        <end position="38"/>
    </location>
</feature>
<sequence length="405" mass="44268">MSKKQQTQRARRSGASRTASDPQTTVFVQTRTRNTRTGKGQAVVPRRGRGTRFTTTDDWQRITVSRRELWQTIDAPGSYRFSFRSSDYPIWFGTIANLYETVELHKVRLIAMPSYSKLSSGLLTISFNNNPTDLQPESVAAMLQQQGARQVQLTKSTTLEIPPDVFRGTPTRRYTYGPGSYFFDCDINVQASTKEPISIIIEYKATFHTPQARTNTARVINVSRSAVDGTTITTGSPTGIVLAGTTEAIAGIPLRPGEWCSIDGYLSANNTIAVADNRGNILAAAAVAHNDQTLSNELSAPGFYATVRGLFKAADQASLLWTGQPIVSLLYENVSNAIRWIIPRIADKRVTTGAATAIGWPAQAGTALLEAWTAPAPVTTKFEGIENVEEAFDHTEPQSEAFAID</sequence>
<organism evidence="2">
    <name type="scientific">Statovirus E1</name>
    <dbReference type="NCBI Taxonomy" id="1964824"/>
    <lineage>
        <taxon>Viruses</taxon>
        <taxon>Statovirus</taxon>
    </lineage>
</organism>
<keyword evidence="2" id="KW-0167">Capsid protein</keyword>
<feature type="region of interest" description="Disordered" evidence="1">
    <location>
        <begin position="1"/>
        <end position="51"/>
    </location>
</feature>